<feature type="domain" description="Peptidase M16 N-terminal" evidence="7">
    <location>
        <begin position="65"/>
        <end position="208"/>
    </location>
</feature>
<name>A0ABR6YGQ9_9BURK</name>
<dbReference type="InterPro" id="IPR050626">
    <property type="entry name" value="Peptidase_M16"/>
</dbReference>
<dbReference type="InterPro" id="IPR011249">
    <property type="entry name" value="Metalloenz_LuxS/M16"/>
</dbReference>
<keyword evidence="4" id="KW-0862">Zinc</keyword>
<reference evidence="9 10" key="1">
    <citation type="submission" date="2020-08" db="EMBL/GenBank/DDBJ databases">
        <title>Novel species isolated from subtropical streams in China.</title>
        <authorList>
            <person name="Lu H."/>
        </authorList>
    </citation>
    <scope>NUCLEOTIDE SEQUENCE [LARGE SCALE GENOMIC DNA]</scope>
    <source>
        <strain evidence="9 10">LX15W</strain>
    </source>
</reference>
<comment type="similarity">
    <text evidence="1">Belongs to the peptidase M16 family.</text>
</comment>
<organism evidence="9 10">
    <name type="scientific">Undibacterium flavidum</name>
    <dbReference type="NCBI Taxonomy" id="2762297"/>
    <lineage>
        <taxon>Bacteria</taxon>
        <taxon>Pseudomonadati</taxon>
        <taxon>Pseudomonadota</taxon>
        <taxon>Betaproteobacteria</taxon>
        <taxon>Burkholderiales</taxon>
        <taxon>Oxalobacteraceae</taxon>
        <taxon>Undibacterium</taxon>
    </lineage>
</organism>
<evidence type="ECO:0000259" key="8">
    <source>
        <dbReference type="Pfam" id="PF05193"/>
    </source>
</evidence>
<dbReference type="PANTHER" id="PTHR43690">
    <property type="entry name" value="NARDILYSIN"/>
    <property type="match status" value="1"/>
</dbReference>
<keyword evidence="3" id="KW-0378">Hydrolase</keyword>
<dbReference type="PANTHER" id="PTHR43690:SF34">
    <property type="entry name" value="ZINC PROTEASE PQQL-LIKE"/>
    <property type="match status" value="1"/>
</dbReference>
<feature type="domain" description="Peptidase M16 C-terminal" evidence="8">
    <location>
        <begin position="223"/>
        <end position="404"/>
    </location>
</feature>
<keyword evidence="10" id="KW-1185">Reference proteome</keyword>
<sequence>MSRFSAVCLLSSLTFSTYAISAVPTTPHVASADTSVNQFAAQNLIPYSPKLSKGRLANGLTYYIQKNTKPEQKAELRLVIKAGSILEDEDQLGLAHFTEHMAFNGSKHFHKNALISYLESIGVKFGADLNAYTSFDETVYILPIPTDKPDNLSKAMLVLADWANGLQLDHAEIDRERGVVLEEARLGKGAVDRLQKQILPKILHGSLYADRLPIGKEQTLKTFSYDALKRFYRDWYRPDLMAVVVVGDVDPVKTKALIEKNFSTLKNPVKPRPRAVATIPLQNIAEVVIATDKEANLSTVSISQSRYLQKNDGKFGSYRERRIQSFFNVMLSNRLRELAQLPEPPFLGGGSGINPLVADYYELNSTAAIGKAGVQAAIDALLQENKRAALYGFSAAEFARAKSNSLRNLENVYNERDKAQSADLAAEFIRNFLAGEAIPGIEAEYVFHKEIVNGISLEEINQFTKTVLINQAPKLIVYQGSDQPEHPIPSTEQLLAMVKQAEQKEVLAYTEKAVTKSLFESPPQAGSIVSEIKNVPLGTTEWTLSNGVKVVLKPTDFQSDQILLSATRAGGTSLIPDADFLQARYATTVVGAMGVKDLSPIELSKYLAGKSASVSTNFGENSEGVSGSSNKADLETMLQVMYLAMTAPRRDPALFQSFVGKQQDALRNQMASPFAVFQEQFIQATYPAHPRVPVLAKPEHIAQLDLDRLMAIYQSRFSSAKGFAFFLVGSFEIEKIKPLLLTYLASLPTSDVAVGVKDHGLRPHTGIIKKDVYVGKEQQSMVTLQMHGERTMSIPERMRFSAMIEVLQLRLTAKMREELGAVYSPRVTSSTRLIPYQGYSVVLALPSGPEHVDKLLRSSFALIAQMKAAPVSEEELNKVKENWLKNRKEDLKTNTFWLSMLSSALQQREDPAHIFTYEDRVKHLTPKDIQEAAKIYLDTNNYIQIVMYPEKAQ</sequence>
<evidence type="ECO:0000259" key="7">
    <source>
        <dbReference type="Pfam" id="PF00675"/>
    </source>
</evidence>
<proteinExistence type="inferred from homology"/>
<dbReference type="InterPro" id="IPR011765">
    <property type="entry name" value="Pept_M16_N"/>
</dbReference>
<feature type="chain" id="PRO_5046775284" evidence="6">
    <location>
        <begin position="22"/>
        <end position="953"/>
    </location>
</feature>
<dbReference type="Pfam" id="PF00675">
    <property type="entry name" value="Peptidase_M16"/>
    <property type="match status" value="1"/>
</dbReference>
<evidence type="ECO:0000256" key="2">
    <source>
        <dbReference type="ARBA" id="ARBA00022670"/>
    </source>
</evidence>
<keyword evidence="2" id="KW-0645">Protease</keyword>
<evidence type="ECO:0000313" key="9">
    <source>
        <dbReference type="EMBL" id="MBC3875644.1"/>
    </source>
</evidence>
<feature type="signal peptide" evidence="6">
    <location>
        <begin position="1"/>
        <end position="21"/>
    </location>
</feature>
<keyword evidence="6" id="KW-0732">Signal</keyword>
<dbReference type="Gene3D" id="3.30.830.10">
    <property type="entry name" value="Metalloenzyme, LuxS/M16 peptidase-like"/>
    <property type="match status" value="4"/>
</dbReference>
<evidence type="ECO:0000256" key="4">
    <source>
        <dbReference type="ARBA" id="ARBA00022833"/>
    </source>
</evidence>
<evidence type="ECO:0000313" key="10">
    <source>
        <dbReference type="Proteomes" id="UP000624279"/>
    </source>
</evidence>
<evidence type="ECO:0000256" key="6">
    <source>
        <dbReference type="SAM" id="SignalP"/>
    </source>
</evidence>
<dbReference type="InterPro" id="IPR007863">
    <property type="entry name" value="Peptidase_M16_C"/>
</dbReference>
<gene>
    <name evidence="9" type="ORF">H8K55_18790</name>
</gene>
<dbReference type="Pfam" id="PF05193">
    <property type="entry name" value="Peptidase_M16_C"/>
    <property type="match status" value="2"/>
</dbReference>
<dbReference type="EMBL" id="JACOGA010000021">
    <property type="protein sequence ID" value="MBC3875644.1"/>
    <property type="molecule type" value="Genomic_DNA"/>
</dbReference>
<dbReference type="Proteomes" id="UP000624279">
    <property type="component" value="Unassembled WGS sequence"/>
</dbReference>
<evidence type="ECO:0000256" key="5">
    <source>
        <dbReference type="ARBA" id="ARBA00023049"/>
    </source>
</evidence>
<comment type="caution">
    <text evidence="9">The sequence shown here is derived from an EMBL/GenBank/DDBJ whole genome shotgun (WGS) entry which is preliminary data.</text>
</comment>
<keyword evidence="5" id="KW-0482">Metalloprotease</keyword>
<evidence type="ECO:0000256" key="1">
    <source>
        <dbReference type="ARBA" id="ARBA00007261"/>
    </source>
</evidence>
<evidence type="ECO:0000256" key="3">
    <source>
        <dbReference type="ARBA" id="ARBA00022801"/>
    </source>
</evidence>
<dbReference type="SUPFAM" id="SSF63411">
    <property type="entry name" value="LuxS/MPP-like metallohydrolase"/>
    <property type="match status" value="4"/>
</dbReference>
<feature type="domain" description="Peptidase M16 C-terminal" evidence="8">
    <location>
        <begin position="704"/>
        <end position="881"/>
    </location>
</feature>
<protein>
    <submittedName>
        <fullName evidence="9">Insulinase family protein</fullName>
    </submittedName>
</protein>
<accession>A0ABR6YGQ9</accession>